<organism evidence="6 7">
    <name type="scientific">Rubrobacter tropicus</name>
    <dbReference type="NCBI Taxonomy" id="2653851"/>
    <lineage>
        <taxon>Bacteria</taxon>
        <taxon>Bacillati</taxon>
        <taxon>Actinomycetota</taxon>
        <taxon>Rubrobacteria</taxon>
        <taxon>Rubrobacterales</taxon>
        <taxon>Rubrobacteraceae</taxon>
        <taxon>Rubrobacter</taxon>
    </lineage>
</organism>
<dbReference type="EMBL" id="CP045119">
    <property type="protein sequence ID" value="QIN83476.1"/>
    <property type="molecule type" value="Genomic_DNA"/>
</dbReference>
<keyword evidence="4" id="KW-0564">Palmitate</keyword>
<sequence>MRWWGAGWFGGNTLEFWAFDEGRANLARAAIETDAWKGAHGKMKVNFRIFPYEQMHDKLLTSLVSGKGAPDVADVEISRFSNFIKGDELPFIDLSDRIGDDINDVYKPAATDPWTWQGKIYGVGNELNTCVLAYRRDLMEDAGISTPFETWDDVVAAGEEISNNDRKMFALHDLAFGDHYMLSQSAGTAYFDDEGNYIGDNDRSVEAMQFLRDMVHDTGIAGIAPAVASDNWYPPQYRAAFRAEKFVALFGPPWHLSFLLTDVPDQSGDWTVQELPSGLGEGLPTANFGGTGQCVTTQSQNPDAAYDLVRIANLTTEGVVADFKARTAYPAYKPAYEDPALQKPTEYFGGQKLGQVYSDLAPGLPPFNQSTVWGQATEALNREVITPVMQDKKDAQTALTDLRATVEGMKQG</sequence>
<dbReference type="PANTHER" id="PTHR43649">
    <property type="entry name" value="ARABINOSE-BINDING PROTEIN-RELATED"/>
    <property type="match status" value="1"/>
</dbReference>
<evidence type="ECO:0000256" key="1">
    <source>
        <dbReference type="ARBA" id="ARBA00022475"/>
    </source>
</evidence>
<evidence type="ECO:0000313" key="6">
    <source>
        <dbReference type="EMBL" id="QIN83476.1"/>
    </source>
</evidence>
<proteinExistence type="predicted"/>
<reference evidence="6 7" key="1">
    <citation type="submission" date="2019-10" db="EMBL/GenBank/DDBJ databases">
        <title>Rubrobacter sp nov SCSIO 52090 isolated from a deep-sea sediment in the South China Sea.</title>
        <authorList>
            <person name="Chen R.W."/>
        </authorList>
    </citation>
    <scope>NUCLEOTIDE SEQUENCE [LARGE SCALE GENOMIC DNA]</scope>
    <source>
        <strain evidence="6 7">SCSIO 52909</strain>
    </source>
</reference>
<dbReference type="InterPro" id="IPR006059">
    <property type="entry name" value="SBP"/>
</dbReference>
<dbReference type="SUPFAM" id="SSF53850">
    <property type="entry name" value="Periplasmic binding protein-like II"/>
    <property type="match status" value="1"/>
</dbReference>
<dbReference type="PANTHER" id="PTHR43649:SF33">
    <property type="entry name" value="POLYGALACTURONAN_RHAMNOGALACTURONAN-BINDING PROTEIN YTCQ"/>
    <property type="match status" value="1"/>
</dbReference>
<evidence type="ECO:0000256" key="3">
    <source>
        <dbReference type="ARBA" id="ARBA00023136"/>
    </source>
</evidence>
<keyword evidence="2" id="KW-0732">Signal</keyword>
<keyword evidence="1" id="KW-1003">Cell membrane</keyword>
<dbReference type="Pfam" id="PF01547">
    <property type="entry name" value="SBP_bac_1"/>
    <property type="match status" value="1"/>
</dbReference>
<keyword evidence="7" id="KW-1185">Reference proteome</keyword>
<keyword evidence="3" id="KW-0472">Membrane</keyword>
<dbReference type="InterPro" id="IPR050490">
    <property type="entry name" value="Bact_solute-bd_prot1"/>
</dbReference>
<evidence type="ECO:0000313" key="7">
    <source>
        <dbReference type="Proteomes" id="UP000501452"/>
    </source>
</evidence>
<evidence type="ECO:0000256" key="5">
    <source>
        <dbReference type="ARBA" id="ARBA00023288"/>
    </source>
</evidence>
<accession>A0A6G8QAH7</accession>
<gene>
    <name evidence="6" type="ORF">GBA63_13145</name>
</gene>
<evidence type="ECO:0000256" key="4">
    <source>
        <dbReference type="ARBA" id="ARBA00023139"/>
    </source>
</evidence>
<keyword evidence="5" id="KW-0449">Lipoprotein</keyword>
<evidence type="ECO:0000256" key="2">
    <source>
        <dbReference type="ARBA" id="ARBA00022729"/>
    </source>
</evidence>
<dbReference type="RefSeq" id="WP_166176801.1">
    <property type="nucleotide sequence ID" value="NZ_CP045119.1"/>
</dbReference>
<dbReference type="KEGG" id="rub:GBA63_13145"/>
<dbReference type="Proteomes" id="UP000501452">
    <property type="component" value="Chromosome"/>
</dbReference>
<dbReference type="AlphaFoldDB" id="A0A6G8QAH7"/>
<name>A0A6G8QAH7_9ACTN</name>
<protein>
    <submittedName>
        <fullName evidence="6">Extracellular solute-binding protein</fullName>
    </submittedName>
</protein>
<dbReference type="Gene3D" id="3.40.190.10">
    <property type="entry name" value="Periplasmic binding protein-like II"/>
    <property type="match status" value="1"/>
</dbReference>